<dbReference type="SUPFAM" id="SSF144232">
    <property type="entry name" value="HIT/MYND zinc finger-like"/>
    <property type="match status" value="1"/>
</dbReference>
<reference evidence="6" key="1">
    <citation type="submission" date="2023-03" db="EMBL/GenBank/DDBJ databases">
        <title>Massive genome expansion in bonnet fungi (Mycena s.s.) driven by repeated elements and novel gene families across ecological guilds.</title>
        <authorList>
            <consortium name="Lawrence Berkeley National Laboratory"/>
            <person name="Harder C.B."/>
            <person name="Miyauchi S."/>
            <person name="Viragh M."/>
            <person name="Kuo A."/>
            <person name="Thoen E."/>
            <person name="Andreopoulos B."/>
            <person name="Lu D."/>
            <person name="Skrede I."/>
            <person name="Drula E."/>
            <person name="Henrissat B."/>
            <person name="Morin E."/>
            <person name="Kohler A."/>
            <person name="Barry K."/>
            <person name="LaButti K."/>
            <person name="Morin E."/>
            <person name="Salamov A."/>
            <person name="Lipzen A."/>
            <person name="Mereny Z."/>
            <person name="Hegedus B."/>
            <person name="Baldrian P."/>
            <person name="Stursova M."/>
            <person name="Weitz H."/>
            <person name="Taylor A."/>
            <person name="Grigoriev I.V."/>
            <person name="Nagy L.G."/>
            <person name="Martin F."/>
            <person name="Kauserud H."/>
        </authorList>
    </citation>
    <scope>NUCLEOTIDE SEQUENCE</scope>
    <source>
        <strain evidence="6">CBHHK182m</strain>
    </source>
</reference>
<dbReference type="GO" id="GO:0008270">
    <property type="term" value="F:zinc ion binding"/>
    <property type="evidence" value="ECO:0007669"/>
    <property type="project" value="UniProtKB-KW"/>
</dbReference>
<comment type="caution">
    <text evidence="6">The sequence shown here is derived from an EMBL/GenBank/DDBJ whole genome shotgun (WGS) entry which is preliminary data.</text>
</comment>
<dbReference type="AlphaFoldDB" id="A0AAD7DL07"/>
<dbReference type="Pfam" id="PF01753">
    <property type="entry name" value="zf-MYND"/>
    <property type="match status" value="1"/>
</dbReference>
<proteinExistence type="predicted"/>
<keyword evidence="2 4" id="KW-0863">Zinc-finger</keyword>
<keyword evidence="1" id="KW-0479">Metal-binding</keyword>
<evidence type="ECO:0000256" key="1">
    <source>
        <dbReference type="ARBA" id="ARBA00022723"/>
    </source>
</evidence>
<evidence type="ECO:0000256" key="2">
    <source>
        <dbReference type="ARBA" id="ARBA00022771"/>
    </source>
</evidence>
<evidence type="ECO:0000256" key="4">
    <source>
        <dbReference type="PROSITE-ProRule" id="PRU00134"/>
    </source>
</evidence>
<evidence type="ECO:0000313" key="6">
    <source>
        <dbReference type="EMBL" id="KAJ7693772.1"/>
    </source>
</evidence>
<sequence length="536" mass="58683">MDVPLPILVPLDQHPAMNTKWEGNPKRVAVSALNRLAKAPPTAAEVDNAMAEGRRIETVDRATCMFEMVAATACAWPESYQRRGLPMVLKWADFLLLFRDTWPSEAIVYEQVAEILGRWLKTAEKMGLSRAAAKITAGEWARNLKAGSGACACSLLSCIATSGLAAARAGLLDAFDGEKAEMTRALLMQVRLSKLNGEFVVGGPLQLLQTMWEDEEVCAAAVVNDGVGVLLHALARGGAARASDETCSIALWLVLRYVEHGNGCSAVSALGGALERGLLQVVCDAVHGREGMGRMNKSQAEGTIGVLLKAVSYAGIASILAKMSATLDEGIPTSSIDSEVWMLWEKFTGWVTSSVKALARWEENGDQRQFGCEALACGRVDGKAAMKRCKGCKRACYCSRECQRDDWAEHKQLCAMWAAERELHERIVVTRRDRKFMEFLVHEDWVRNEAILRRELAGGGFGYETPMVVWFDLTRESEVLEAVVGWPNGGGALGAHTRRVERSQGRMHLHAVRMWTGTLMMVLRTSPNAPMGTHCC</sequence>
<evidence type="ECO:0000256" key="3">
    <source>
        <dbReference type="ARBA" id="ARBA00022833"/>
    </source>
</evidence>
<dbReference type="InterPro" id="IPR002893">
    <property type="entry name" value="Znf_MYND"/>
</dbReference>
<dbReference type="Gene3D" id="6.10.140.2220">
    <property type="match status" value="1"/>
</dbReference>
<evidence type="ECO:0000259" key="5">
    <source>
        <dbReference type="PROSITE" id="PS50865"/>
    </source>
</evidence>
<accession>A0AAD7DL07</accession>
<evidence type="ECO:0000313" key="7">
    <source>
        <dbReference type="Proteomes" id="UP001215598"/>
    </source>
</evidence>
<dbReference type="PROSITE" id="PS50865">
    <property type="entry name" value="ZF_MYND_2"/>
    <property type="match status" value="1"/>
</dbReference>
<organism evidence="6 7">
    <name type="scientific">Mycena metata</name>
    <dbReference type="NCBI Taxonomy" id="1033252"/>
    <lineage>
        <taxon>Eukaryota</taxon>
        <taxon>Fungi</taxon>
        <taxon>Dikarya</taxon>
        <taxon>Basidiomycota</taxon>
        <taxon>Agaricomycotina</taxon>
        <taxon>Agaricomycetes</taxon>
        <taxon>Agaricomycetidae</taxon>
        <taxon>Agaricales</taxon>
        <taxon>Marasmiineae</taxon>
        <taxon>Mycenaceae</taxon>
        <taxon>Mycena</taxon>
    </lineage>
</organism>
<keyword evidence="7" id="KW-1185">Reference proteome</keyword>
<protein>
    <recommendedName>
        <fullName evidence="5">MYND-type domain-containing protein</fullName>
    </recommendedName>
</protein>
<name>A0AAD7DL07_9AGAR</name>
<keyword evidence="3" id="KW-0862">Zinc</keyword>
<gene>
    <name evidence="6" type="ORF">B0H16DRAFT_1751399</name>
</gene>
<dbReference type="EMBL" id="JARKIB010000713">
    <property type="protein sequence ID" value="KAJ7693772.1"/>
    <property type="molecule type" value="Genomic_DNA"/>
</dbReference>
<dbReference type="Proteomes" id="UP001215598">
    <property type="component" value="Unassembled WGS sequence"/>
</dbReference>
<feature type="domain" description="MYND-type" evidence="5">
    <location>
        <begin position="374"/>
        <end position="414"/>
    </location>
</feature>